<feature type="region of interest" description="Disordered" evidence="1">
    <location>
        <begin position="242"/>
        <end position="281"/>
    </location>
</feature>
<dbReference type="Proteomes" id="UP000650467">
    <property type="component" value="Unassembled WGS sequence"/>
</dbReference>
<sequence length="922" mass="94945">MQCSQHGWRDLTPDLIARIASFSHPNDVAGSIKLLNRETAACLREHRRLALAAPPMAWPLHDLPQLAQQPWPGDAFMRHWGRPEPWRALNLRERRRLLCLAASSGHAASLASALAHCDCGLHVHALEGAAAAGDVTACEMLLGAGCEWAHSVFAAAAGAGHLPVCRAFWAAGLRPPPPRHTRSAVVEAACRGGHVHVLSWLADVGYVRVLLPPPLPSPPPPRPPEAAPAASLSIRPEAAARAKGEAVAEAEAEAEAGAGAERGAGAEAGCGAPSTADASRPAAPDAPLFMHGFAAVAAARSGHTALLSLLLDFGRRRCCGVRAGGRGGAAADGDGDGGAGGCGDGGGGGGGGGLLDGVTRPHRQALMTAYAYGCRTEELVAVYDAYMQREWPLVAAAAAAAAGAPGGGGGGGGGAGGGLSLSDLHLVLLQRAISSPRPDGSWADKVDFILAAWPAAAGAVAVAGGGGAGQAPAAEPRWAGLDSPWSVWEGAARHADHPEEVERRMRFLVSRGLVPGPGALKAAAAAGSVGALRFLLDECGLALAPAVGECAARSAKLEAVQLLLARCGRRVDGRQLAAALAGLRGPGALAVATTGCDHGYGDTYSSGRFNRCAAEALALLKWLLAEPMAAERAAAAAGRAGTDVDWGHDGGSEVEGACSKGPSNGQAPPHRGARRMLGGACWLSMLEEVSGAGVSEIPLLEALALSADVQREDEGEREGDGADKRRRAALVMARVAGKLLAGGSQAAVEWAACRLRERCPGLSSVPPPTTTQLWAAACGGNFAAVRAACAAGLGRMPAWLPDCAHEVTLQAGGHVGALRFFLEQPGCRGVRSWWRLWQRLRAAEADPRQRLQLTQAQADWLMRRQECQQAQEQGRERGLCGLKGVLRRVFGLRGAGRASDDAGGRETSEEDLADRSGSREHQ</sequence>
<dbReference type="GO" id="GO:0004620">
    <property type="term" value="F:phospholipase activity"/>
    <property type="evidence" value="ECO:0007669"/>
    <property type="project" value="TreeGrafter"/>
</dbReference>
<feature type="compositionally biased region" description="Low complexity" evidence="1">
    <location>
        <begin position="269"/>
        <end position="281"/>
    </location>
</feature>
<gene>
    <name evidence="2" type="ORF">HXX76_004821</name>
</gene>
<dbReference type="GO" id="GO:0005783">
    <property type="term" value="C:endoplasmic reticulum"/>
    <property type="evidence" value="ECO:0007669"/>
    <property type="project" value="TreeGrafter"/>
</dbReference>
<dbReference type="EMBL" id="JAEHOC010000008">
    <property type="protein sequence ID" value="KAG2439466.1"/>
    <property type="molecule type" value="Genomic_DNA"/>
</dbReference>
<comment type="caution">
    <text evidence="2">The sequence shown here is derived from an EMBL/GenBank/DDBJ whole genome shotgun (WGS) entry which is preliminary data.</text>
</comment>
<dbReference type="SUPFAM" id="SSF48403">
    <property type="entry name" value="Ankyrin repeat"/>
    <property type="match status" value="1"/>
</dbReference>
<dbReference type="GO" id="GO:0016020">
    <property type="term" value="C:membrane"/>
    <property type="evidence" value="ECO:0007669"/>
    <property type="project" value="TreeGrafter"/>
</dbReference>
<dbReference type="InterPro" id="IPR036770">
    <property type="entry name" value="Ankyrin_rpt-contain_sf"/>
</dbReference>
<evidence type="ECO:0000313" key="2">
    <source>
        <dbReference type="EMBL" id="KAG2439466.1"/>
    </source>
</evidence>
<reference evidence="2" key="1">
    <citation type="journal article" date="2020" name="bioRxiv">
        <title>Comparative genomics of Chlamydomonas.</title>
        <authorList>
            <person name="Craig R.J."/>
            <person name="Hasan A.R."/>
            <person name="Ness R.W."/>
            <person name="Keightley P.D."/>
        </authorList>
    </citation>
    <scope>NUCLEOTIDE SEQUENCE</scope>
    <source>
        <strain evidence="2">SAG 7.73</strain>
    </source>
</reference>
<feature type="compositionally biased region" description="Basic and acidic residues" evidence="1">
    <location>
        <begin position="898"/>
        <end position="922"/>
    </location>
</feature>
<dbReference type="GO" id="GO:0071944">
    <property type="term" value="C:cell periphery"/>
    <property type="evidence" value="ECO:0007669"/>
    <property type="project" value="TreeGrafter"/>
</dbReference>
<evidence type="ECO:0000313" key="3">
    <source>
        <dbReference type="Proteomes" id="UP000650467"/>
    </source>
</evidence>
<accession>A0A835W8B2</accession>
<evidence type="ECO:0000256" key="1">
    <source>
        <dbReference type="SAM" id="MobiDB-lite"/>
    </source>
</evidence>
<protein>
    <submittedName>
        <fullName evidence="2">Uncharacterized protein</fullName>
    </submittedName>
</protein>
<dbReference type="OrthoDB" id="548860at2759"/>
<dbReference type="AlphaFoldDB" id="A0A835W8B2"/>
<feature type="region of interest" description="Disordered" evidence="1">
    <location>
        <begin position="895"/>
        <end position="922"/>
    </location>
</feature>
<dbReference type="GO" id="GO:0030149">
    <property type="term" value="P:sphingolipid catabolic process"/>
    <property type="evidence" value="ECO:0007669"/>
    <property type="project" value="TreeGrafter"/>
</dbReference>
<keyword evidence="3" id="KW-1185">Reference proteome</keyword>
<organism evidence="2 3">
    <name type="scientific">Chlamydomonas incerta</name>
    <dbReference type="NCBI Taxonomy" id="51695"/>
    <lineage>
        <taxon>Eukaryota</taxon>
        <taxon>Viridiplantae</taxon>
        <taxon>Chlorophyta</taxon>
        <taxon>core chlorophytes</taxon>
        <taxon>Chlorophyceae</taxon>
        <taxon>CS clade</taxon>
        <taxon>Chlamydomonadales</taxon>
        <taxon>Chlamydomonadaceae</taxon>
        <taxon>Chlamydomonas</taxon>
    </lineage>
</organism>
<dbReference type="PANTHER" id="PTHR12393:SF6">
    <property type="entry name" value="SPHINGOMYELIN PHOSPHODIESTERASE 2"/>
    <property type="match status" value="1"/>
</dbReference>
<proteinExistence type="predicted"/>
<dbReference type="GO" id="GO:0046513">
    <property type="term" value="P:ceramide biosynthetic process"/>
    <property type="evidence" value="ECO:0007669"/>
    <property type="project" value="TreeGrafter"/>
</dbReference>
<name>A0A835W8B2_CHLIN</name>
<dbReference type="PANTHER" id="PTHR12393">
    <property type="entry name" value="SPHINGOMYELIN PHOSPHODIESTERASE RELATED"/>
    <property type="match status" value="1"/>
</dbReference>